<dbReference type="PRINTS" id="PR00792">
    <property type="entry name" value="PEPSIN"/>
</dbReference>
<keyword evidence="3" id="KW-1133">Transmembrane helix</keyword>
<dbReference type="EMBL" id="MU006113">
    <property type="protein sequence ID" value="KAF2834957.1"/>
    <property type="molecule type" value="Genomic_DNA"/>
</dbReference>
<keyword evidence="5" id="KW-0378">Hydrolase</keyword>
<dbReference type="AlphaFoldDB" id="A0A9P4VMS6"/>
<feature type="domain" description="Peptidase A1" evidence="4">
    <location>
        <begin position="26"/>
        <end position="367"/>
    </location>
</feature>
<sequence>MSTRELPKPLVVEPSGDFDGNDGKWSTFVFRIGQPEQNVKLLIATSGQETWVVAPEGCTQDDPQDCPDTRGLVFNDTESSTWEPNALWSLEDRNGLGYSGNGRYGFDTVALGWQGSGGPNVTHSIVAGIATKDFYLGMFGVSPRPTNFSDFTDPQPSFMSLAKKADLIPSFSYGYTAGAFYRSDGVLGSLTLGGYDLSLFEPNDLTFPLSDVTYRDTVVGVRSITVKSESSSYAYTDAFYPFVDAATPHIWLPLDACQLFEDAFSLEYDADSDLYLVSDGLHEDLLSANASVSFELATRENGPAVTINLPYASFDLQTTGPYMGLENSTRYFPLRHAQNQTQYTLGRTFLQEAYMTVDYERGNFSISQRTFDWNTPSNLVTILPANSSDVSPMGTDPIPSSNSTPRRTFLIVGIVAGIVSLILLILAFVFYRRIRNARRAKNEKKPVKGVDPYIRPIEPELGGHPRFEVEEDRGIHEIPGISMAWELEDKDKRTHEMMGAPMVWELEDTGKTELAVSEHEVKSISTDTRASDTEVESDVEENRTGSTVVSPVSPLSPAWLRAQEDLAAFSTVSPRSPRP</sequence>
<keyword evidence="6" id="KW-1185">Reference proteome</keyword>
<dbReference type="PROSITE" id="PS51767">
    <property type="entry name" value="PEPTIDASE_A1"/>
    <property type="match status" value="1"/>
</dbReference>
<dbReference type="InterPro" id="IPR033121">
    <property type="entry name" value="PEPTIDASE_A1"/>
</dbReference>
<dbReference type="GO" id="GO:0004190">
    <property type="term" value="F:aspartic-type endopeptidase activity"/>
    <property type="evidence" value="ECO:0007669"/>
    <property type="project" value="InterPro"/>
</dbReference>
<comment type="caution">
    <text evidence="5">The sequence shown here is derived from an EMBL/GenBank/DDBJ whole genome shotgun (WGS) entry which is preliminary data.</text>
</comment>
<evidence type="ECO:0000256" key="1">
    <source>
        <dbReference type="ARBA" id="ARBA00007447"/>
    </source>
</evidence>
<dbReference type="InterPro" id="IPR001461">
    <property type="entry name" value="Aspartic_peptidase_A1"/>
</dbReference>
<dbReference type="GO" id="GO:0006508">
    <property type="term" value="P:proteolysis"/>
    <property type="evidence" value="ECO:0007669"/>
    <property type="project" value="UniProtKB-KW"/>
</dbReference>
<keyword evidence="3" id="KW-0472">Membrane</keyword>
<dbReference type="SUPFAM" id="SSF50630">
    <property type="entry name" value="Acid proteases"/>
    <property type="match status" value="1"/>
</dbReference>
<evidence type="ECO:0000256" key="3">
    <source>
        <dbReference type="SAM" id="Phobius"/>
    </source>
</evidence>
<dbReference type="GO" id="GO:0000324">
    <property type="term" value="C:fungal-type vacuole"/>
    <property type="evidence" value="ECO:0007669"/>
    <property type="project" value="TreeGrafter"/>
</dbReference>
<dbReference type="CDD" id="cd05471">
    <property type="entry name" value="pepsin_like"/>
    <property type="match status" value="1"/>
</dbReference>
<dbReference type="Proteomes" id="UP000799429">
    <property type="component" value="Unassembled WGS sequence"/>
</dbReference>
<organism evidence="5 6">
    <name type="scientific">Patellaria atrata CBS 101060</name>
    <dbReference type="NCBI Taxonomy" id="1346257"/>
    <lineage>
        <taxon>Eukaryota</taxon>
        <taxon>Fungi</taxon>
        <taxon>Dikarya</taxon>
        <taxon>Ascomycota</taxon>
        <taxon>Pezizomycotina</taxon>
        <taxon>Dothideomycetes</taxon>
        <taxon>Dothideomycetes incertae sedis</taxon>
        <taxon>Patellariales</taxon>
        <taxon>Patellariaceae</taxon>
        <taxon>Patellaria</taxon>
    </lineage>
</organism>
<feature type="transmembrane region" description="Helical" evidence="3">
    <location>
        <begin position="409"/>
        <end position="431"/>
    </location>
</feature>
<dbReference type="InterPro" id="IPR034164">
    <property type="entry name" value="Pepsin-like_dom"/>
</dbReference>
<keyword evidence="3" id="KW-0812">Transmembrane</keyword>
<evidence type="ECO:0000259" key="4">
    <source>
        <dbReference type="PROSITE" id="PS51767"/>
    </source>
</evidence>
<evidence type="ECO:0000313" key="6">
    <source>
        <dbReference type="Proteomes" id="UP000799429"/>
    </source>
</evidence>
<dbReference type="PANTHER" id="PTHR47966:SF51">
    <property type="entry name" value="BETA-SITE APP-CLEAVING ENZYME, ISOFORM A-RELATED"/>
    <property type="match status" value="1"/>
</dbReference>
<keyword evidence="5" id="KW-0645">Protease</keyword>
<dbReference type="Gene3D" id="2.40.70.10">
    <property type="entry name" value="Acid Proteases"/>
    <property type="match status" value="2"/>
</dbReference>
<dbReference type="OrthoDB" id="4074350at2759"/>
<proteinExistence type="inferred from homology"/>
<name>A0A9P4VMS6_9PEZI</name>
<accession>A0A9P4VMS6</accession>
<dbReference type="InterPro" id="IPR021109">
    <property type="entry name" value="Peptidase_aspartic_dom_sf"/>
</dbReference>
<evidence type="ECO:0000256" key="2">
    <source>
        <dbReference type="SAM" id="MobiDB-lite"/>
    </source>
</evidence>
<dbReference type="PANTHER" id="PTHR47966">
    <property type="entry name" value="BETA-SITE APP-CLEAVING ENZYME, ISOFORM A-RELATED"/>
    <property type="match status" value="1"/>
</dbReference>
<gene>
    <name evidence="5" type="ORF">M501DRAFT_1020373</name>
</gene>
<evidence type="ECO:0000313" key="5">
    <source>
        <dbReference type="EMBL" id="KAF2834957.1"/>
    </source>
</evidence>
<protein>
    <submittedName>
        <fullName evidence="5">Acid protease</fullName>
    </submittedName>
</protein>
<feature type="region of interest" description="Disordered" evidence="2">
    <location>
        <begin position="519"/>
        <end position="553"/>
    </location>
</feature>
<reference evidence="5" key="1">
    <citation type="journal article" date="2020" name="Stud. Mycol.">
        <title>101 Dothideomycetes genomes: a test case for predicting lifestyles and emergence of pathogens.</title>
        <authorList>
            <person name="Haridas S."/>
            <person name="Albert R."/>
            <person name="Binder M."/>
            <person name="Bloem J."/>
            <person name="Labutti K."/>
            <person name="Salamov A."/>
            <person name="Andreopoulos B."/>
            <person name="Baker S."/>
            <person name="Barry K."/>
            <person name="Bills G."/>
            <person name="Bluhm B."/>
            <person name="Cannon C."/>
            <person name="Castanera R."/>
            <person name="Culley D."/>
            <person name="Daum C."/>
            <person name="Ezra D."/>
            <person name="Gonzalez J."/>
            <person name="Henrissat B."/>
            <person name="Kuo A."/>
            <person name="Liang C."/>
            <person name="Lipzen A."/>
            <person name="Lutzoni F."/>
            <person name="Magnuson J."/>
            <person name="Mondo S."/>
            <person name="Nolan M."/>
            <person name="Ohm R."/>
            <person name="Pangilinan J."/>
            <person name="Park H.-J."/>
            <person name="Ramirez L."/>
            <person name="Alfaro M."/>
            <person name="Sun H."/>
            <person name="Tritt A."/>
            <person name="Yoshinaga Y."/>
            <person name="Zwiers L.-H."/>
            <person name="Turgeon B."/>
            <person name="Goodwin S."/>
            <person name="Spatafora J."/>
            <person name="Crous P."/>
            <person name="Grigoriev I."/>
        </authorList>
    </citation>
    <scope>NUCLEOTIDE SEQUENCE</scope>
    <source>
        <strain evidence="5">CBS 101060</strain>
    </source>
</reference>
<comment type="similarity">
    <text evidence="1">Belongs to the peptidase A1 family.</text>
</comment>
<dbReference type="Pfam" id="PF00026">
    <property type="entry name" value="Asp"/>
    <property type="match status" value="1"/>
</dbReference>